<evidence type="ECO:0000313" key="1">
    <source>
        <dbReference type="EMBL" id="SHK14432.1"/>
    </source>
</evidence>
<proteinExistence type="predicted"/>
<keyword evidence="2" id="KW-1185">Reference proteome</keyword>
<accession>A0A1M6Q2H0</accession>
<dbReference type="EMBL" id="FRAH01000017">
    <property type="protein sequence ID" value="SHK14432.1"/>
    <property type="molecule type" value="Genomic_DNA"/>
</dbReference>
<dbReference type="AlphaFoldDB" id="A0A1M6Q2H0"/>
<name>A0A1M6Q2H0_9FIRM</name>
<evidence type="ECO:0000313" key="2">
    <source>
        <dbReference type="Proteomes" id="UP000183975"/>
    </source>
</evidence>
<sequence length="46" mass="5245">MFTNNLEISFWEGVPEATRGNHLRREVKGGVLLTSPIVYRENVSNL</sequence>
<reference evidence="1 2" key="1">
    <citation type="submission" date="2016-11" db="EMBL/GenBank/DDBJ databases">
        <authorList>
            <person name="Jaros S."/>
            <person name="Januszkiewicz K."/>
            <person name="Wedrychowicz H."/>
        </authorList>
    </citation>
    <scope>NUCLEOTIDE SEQUENCE [LARGE SCALE GENOMIC DNA]</scope>
    <source>
        <strain evidence="1 2">DSM 14214</strain>
    </source>
</reference>
<dbReference type="Proteomes" id="UP000183975">
    <property type="component" value="Unassembled WGS sequence"/>
</dbReference>
<organism evidence="1 2">
    <name type="scientific">Anaerotignum lactatifermentans DSM 14214</name>
    <dbReference type="NCBI Taxonomy" id="1121323"/>
    <lineage>
        <taxon>Bacteria</taxon>
        <taxon>Bacillati</taxon>
        <taxon>Bacillota</taxon>
        <taxon>Clostridia</taxon>
        <taxon>Lachnospirales</taxon>
        <taxon>Anaerotignaceae</taxon>
        <taxon>Anaerotignum</taxon>
    </lineage>
</organism>
<protein>
    <submittedName>
        <fullName evidence="1">Uncharacterized protein</fullName>
    </submittedName>
</protein>
<gene>
    <name evidence="1" type="ORF">SAMN02745138_01224</name>
</gene>